<dbReference type="Proteomes" id="UP000315700">
    <property type="component" value="Chromosome"/>
</dbReference>
<dbReference type="InParanoid" id="A0A517SI91"/>
<dbReference type="PANTHER" id="PTHR43685:SF2">
    <property type="entry name" value="GLYCOSYLTRANSFERASE 2-LIKE DOMAIN-CONTAINING PROTEIN"/>
    <property type="match status" value="1"/>
</dbReference>
<feature type="domain" description="Glycosyltransferase 2-like" evidence="1">
    <location>
        <begin position="12"/>
        <end position="140"/>
    </location>
</feature>
<evidence type="ECO:0000259" key="1">
    <source>
        <dbReference type="Pfam" id="PF00535"/>
    </source>
</evidence>
<dbReference type="EC" id="2.4.-.-" evidence="2"/>
<dbReference type="InterPro" id="IPR001173">
    <property type="entry name" value="Glyco_trans_2-like"/>
</dbReference>
<evidence type="ECO:0000313" key="3">
    <source>
        <dbReference type="Proteomes" id="UP000315700"/>
    </source>
</evidence>
<proteinExistence type="predicted"/>
<organism evidence="2 3">
    <name type="scientific">Caulifigura coniformis</name>
    <dbReference type="NCBI Taxonomy" id="2527983"/>
    <lineage>
        <taxon>Bacteria</taxon>
        <taxon>Pseudomonadati</taxon>
        <taxon>Planctomycetota</taxon>
        <taxon>Planctomycetia</taxon>
        <taxon>Planctomycetales</taxon>
        <taxon>Planctomycetaceae</taxon>
        <taxon>Caulifigura</taxon>
    </lineage>
</organism>
<dbReference type="EMBL" id="CP036271">
    <property type="protein sequence ID" value="QDT55844.1"/>
    <property type="molecule type" value="Genomic_DNA"/>
</dbReference>
<dbReference type="Gene3D" id="3.90.550.10">
    <property type="entry name" value="Spore Coat Polysaccharide Biosynthesis Protein SpsA, Chain A"/>
    <property type="match status" value="1"/>
</dbReference>
<sequence length="350" mass="38351">MNAVAPNCRVAVVMPLHNKGPYVAQTLRSLQAQTFTDWTAVVVENHSVDDGPKIVEQFGATDHRIRLLQAPAEVRGPAAARQLGLNESQSEFALFLDADDLLERDHLESLVALADSDRADIAVSNFLHVQADRAEPEKIQLEAGRVVDTSVCGTGGFGLNETSIAFAPWPPHCGLVRRAVLGEQIWPVELDRYAGEDTAFWFRVLRGRRIAFSKKCTAIYRAETVNARDCFRDLPKWSAAMEQVIASNLAHLEKSGLEPTAGQCEALCRLWESIGNRALDAGDRVQADAAFERAEVWLAKCVALNGGAGAGLAVRNFLGIRRVNRLKRLQGFVRAPLKFLGGRSRSGEGR</sequence>
<dbReference type="GO" id="GO:0016757">
    <property type="term" value="F:glycosyltransferase activity"/>
    <property type="evidence" value="ECO:0007669"/>
    <property type="project" value="UniProtKB-KW"/>
</dbReference>
<dbReference type="PANTHER" id="PTHR43685">
    <property type="entry name" value="GLYCOSYLTRANSFERASE"/>
    <property type="match status" value="1"/>
</dbReference>
<dbReference type="Pfam" id="PF00535">
    <property type="entry name" value="Glycos_transf_2"/>
    <property type="match status" value="1"/>
</dbReference>
<name>A0A517SI91_9PLAN</name>
<evidence type="ECO:0000313" key="2">
    <source>
        <dbReference type="EMBL" id="QDT55844.1"/>
    </source>
</evidence>
<dbReference type="InterPro" id="IPR050834">
    <property type="entry name" value="Glycosyltransf_2"/>
</dbReference>
<keyword evidence="3" id="KW-1185">Reference proteome</keyword>
<keyword evidence="2" id="KW-0328">Glycosyltransferase</keyword>
<dbReference type="SUPFAM" id="SSF53448">
    <property type="entry name" value="Nucleotide-diphospho-sugar transferases"/>
    <property type="match status" value="1"/>
</dbReference>
<dbReference type="CDD" id="cd00761">
    <property type="entry name" value="Glyco_tranf_GTA_type"/>
    <property type="match status" value="1"/>
</dbReference>
<dbReference type="InterPro" id="IPR029044">
    <property type="entry name" value="Nucleotide-diphossugar_trans"/>
</dbReference>
<protein>
    <submittedName>
        <fullName evidence="2">Putative glycosyltransferase EpsJ</fullName>
        <ecNumber evidence="2">2.4.-.-</ecNumber>
    </submittedName>
</protein>
<dbReference type="AlphaFoldDB" id="A0A517SI91"/>
<reference evidence="2 3" key="1">
    <citation type="submission" date="2019-02" db="EMBL/GenBank/DDBJ databases">
        <title>Deep-cultivation of Planctomycetes and their phenomic and genomic characterization uncovers novel biology.</title>
        <authorList>
            <person name="Wiegand S."/>
            <person name="Jogler M."/>
            <person name="Boedeker C."/>
            <person name="Pinto D."/>
            <person name="Vollmers J."/>
            <person name="Rivas-Marin E."/>
            <person name="Kohn T."/>
            <person name="Peeters S.H."/>
            <person name="Heuer A."/>
            <person name="Rast P."/>
            <person name="Oberbeckmann S."/>
            <person name="Bunk B."/>
            <person name="Jeske O."/>
            <person name="Meyerdierks A."/>
            <person name="Storesund J.E."/>
            <person name="Kallscheuer N."/>
            <person name="Luecker S."/>
            <person name="Lage O.M."/>
            <person name="Pohl T."/>
            <person name="Merkel B.J."/>
            <person name="Hornburger P."/>
            <person name="Mueller R.-W."/>
            <person name="Bruemmer F."/>
            <person name="Labrenz M."/>
            <person name="Spormann A.M."/>
            <person name="Op den Camp H."/>
            <person name="Overmann J."/>
            <person name="Amann R."/>
            <person name="Jetten M.S.M."/>
            <person name="Mascher T."/>
            <person name="Medema M.H."/>
            <person name="Devos D.P."/>
            <person name="Kaster A.-K."/>
            <person name="Ovreas L."/>
            <person name="Rohde M."/>
            <person name="Galperin M.Y."/>
            <person name="Jogler C."/>
        </authorList>
    </citation>
    <scope>NUCLEOTIDE SEQUENCE [LARGE SCALE GENOMIC DNA]</scope>
    <source>
        <strain evidence="2 3">Pan44</strain>
    </source>
</reference>
<keyword evidence="2" id="KW-0808">Transferase</keyword>
<gene>
    <name evidence="2" type="primary">epsJ</name>
    <name evidence="2" type="ORF">Pan44_38920</name>
</gene>
<accession>A0A517SI91</accession>
<dbReference type="KEGG" id="ccos:Pan44_38920"/>